<evidence type="ECO:0000313" key="5">
    <source>
        <dbReference type="Proteomes" id="UP000000628"/>
    </source>
</evidence>
<comment type="caution">
    <text evidence="1">Lacks the conserved His residue that binds heme iron in the nitrobindin family.</text>
</comment>
<dbReference type="InterPro" id="IPR045165">
    <property type="entry name" value="Nitrobindin"/>
</dbReference>
<dbReference type="STRING" id="471856.Jden_0443"/>
<feature type="domain" description="THAP4-like heme-binding" evidence="3">
    <location>
        <begin position="13"/>
        <end position="190"/>
    </location>
</feature>
<dbReference type="InterPro" id="IPR014878">
    <property type="entry name" value="THAP4-like_heme-bd"/>
</dbReference>
<evidence type="ECO:0000259" key="3">
    <source>
        <dbReference type="Pfam" id="PF08768"/>
    </source>
</evidence>
<dbReference type="KEGG" id="jde:Jden_0443"/>
<dbReference type="CDD" id="cd07828">
    <property type="entry name" value="lipocalin_heme-bd-THAP4-like"/>
    <property type="match status" value="1"/>
</dbReference>
<keyword evidence="5" id="KW-1185">Reference proteome</keyword>
<dbReference type="Proteomes" id="UP000000628">
    <property type="component" value="Chromosome"/>
</dbReference>
<evidence type="ECO:0000256" key="2">
    <source>
        <dbReference type="SAM" id="MobiDB-lite"/>
    </source>
</evidence>
<dbReference type="InterPro" id="IPR012674">
    <property type="entry name" value="Calycin"/>
</dbReference>
<evidence type="ECO:0000256" key="1">
    <source>
        <dbReference type="HAMAP-Rule" id="MF_01297"/>
    </source>
</evidence>
<comment type="similarity">
    <text evidence="1">Belongs to the nitrobindin family.</text>
</comment>
<accession>C7R049</accession>
<feature type="region of interest" description="Disordered" evidence="2">
    <location>
        <begin position="62"/>
        <end position="84"/>
    </location>
</feature>
<dbReference type="EMBL" id="CP001706">
    <property type="protein sequence ID" value="ACV08108.1"/>
    <property type="molecule type" value="Genomic_DNA"/>
</dbReference>
<proteinExistence type="inferred from homology"/>
<feature type="short sequence motif" description="GXWXGXG" evidence="1">
    <location>
        <begin position="21"/>
        <end position="27"/>
    </location>
</feature>
<dbReference type="Gene3D" id="2.40.128.20">
    <property type="match status" value="1"/>
</dbReference>
<dbReference type="PANTHER" id="PTHR15854">
    <property type="entry name" value="THAP4 PROTEIN"/>
    <property type="match status" value="1"/>
</dbReference>
<reference evidence="4 5" key="1">
    <citation type="journal article" date="2009" name="Stand. Genomic Sci.">
        <title>Complete genome sequence of Jonesia denitrificans type strain (Prevot 55134).</title>
        <authorList>
            <person name="Pukall R."/>
            <person name="Gehrich-Schroter G."/>
            <person name="Lapidus A."/>
            <person name="Nolan M."/>
            <person name="Glavina Del Rio T."/>
            <person name="Lucas S."/>
            <person name="Chen F."/>
            <person name="Tice H."/>
            <person name="Pitluck S."/>
            <person name="Cheng J.F."/>
            <person name="Copeland A."/>
            <person name="Saunders E."/>
            <person name="Brettin T."/>
            <person name="Detter J.C."/>
            <person name="Bruce D."/>
            <person name="Goodwin L."/>
            <person name="Pati A."/>
            <person name="Ivanova N."/>
            <person name="Mavromatis K."/>
            <person name="Ovchinnikova G."/>
            <person name="Chen A."/>
            <person name="Palaniappan K."/>
            <person name="Land M."/>
            <person name="Hauser L."/>
            <person name="Chang Y.J."/>
            <person name="Jeffries C.D."/>
            <person name="Chain P."/>
            <person name="Goker M."/>
            <person name="Bristow J."/>
            <person name="Eisen J.A."/>
            <person name="Markowitz V."/>
            <person name="Hugenholtz P."/>
            <person name="Kyrpides N.C."/>
            <person name="Klenk H.P."/>
            <person name="Han C."/>
        </authorList>
    </citation>
    <scope>NUCLEOTIDE SEQUENCE [LARGE SCALE GENOMIC DNA]</scope>
    <source>
        <strain evidence="5">ATCC 14870 / DSM 20603 / BCRC 15368 / CIP 55.134 / JCM 11481 / NBRC 15587 / NCTC 10816 / Prevot 55134</strain>
    </source>
</reference>
<dbReference type="SUPFAM" id="SSF50814">
    <property type="entry name" value="Lipocalins"/>
    <property type="match status" value="1"/>
</dbReference>
<gene>
    <name evidence="4" type="ordered locus">Jden_0443</name>
</gene>
<dbReference type="AlphaFoldDB" id="C7R049"/>
<dbReference type="HAMAP" id="MF_01297">
    <property type="entry name" value="nitrobindin"/>
    <property type="match status" value="1"/>
</dbReference>
<protein>
    <recommendedName>
        <fullName evidence="1">Ferric nitrobindin-like protein</fullName>
    </recommendedName>
</protein>
<dbReference type="OrthoDB" id="4804006at2"/>
<sequence>MAFAFPDGLAPEIYPLAWLVGTWQGDGVVDYPGIDASGFTQRVVFDHDGGPYLRYESTIRLTPDHTPTVPEPGTLPAPQSTPNNHDSVFWSTETGYWRVAPQPHEGVPDGQTSLEVLLADPAGRVSVYLGAAGDGKIQLVSDLIARTATATEVSASQRMYGSVNGQLMWVHSLAAFGHPLQSYVSATLNRVDHD</sequence>
<dbReference type="InterPro" id="IPR022939">
    <property type="entry name" value="Nb(III)_bact/plant"/>
</dbReference>
<comment type="caution">
    <text evidence="1">Lacks conserved residue(s) required for the propagation of feature annotation.</text>
</comment>
<organism evidence="4 5">
    <name type="scientific">Jonesia denitrificans (strain ATCC 14870 / DSM 20603 / BCRC 15368 / CIP 55.134 / JCM 11481 / NBRC 15587 / NCTC 10816 / Prevot 55134)</name>
    <name type="common">Listeria denitrificans</name>
    <dbReference type="NCBI Taxonomy" id="471856"/>
    <lineage>
        <taxon>Bacteria</taxon>
        <taxon>Bacillati</taxon>
        <taxon>Actinomycetota</taxon>
        <taxon>Actinomycetes</taxon>
        <taxon>Micrococcales</taxon>
        <taxon>Jonesiaceae</taxon>
        <taxon>Jonesia</taxon>
    </lineage>
</organism>
<dbReference type="Pfam" id="PF08768">
    <property type="entry name" value="THAP4_heme-bd"/>
    <property type="match status" value="1"/>
</dbReference>
<dbReference type="PANTHER" id="PTHR15854:SF4">
    <property type="entry name" value="PEROXYNITRITE ISOMERASE THAP4"/>
    <property type="match status" value="1"/>
</dbReference>
<dbReference type="eggNOG" id="COG3485">
    <property type="taxonomic scope" value="Bacteria"/>
</dbReference>
<dbReference type="RefSeq" id="WP_015770737.1">
    <property type="nucleotide sequence ID" value="NC_013174.1"/>
</dbReference>
<evidence type="ECO:0000313" key="4">
    <source>
        <dbReference type="EMBL" id="ACV08108.1"/>
    </source>
</evidence>
<dbReference type="HOGENOM" id="CLU_085483_0_1_11"/>
<name>C7R049_JONDD</name>